<evidence type="ECO:0000313" key="6">
    <source>
        <dbReference type="Proteomes" id="UP000662857"/>
    </source>
</evidence>
<evidence type="ECO:0000256" key="2">
    <source>
        <dbReference type="ARBA" id="ARBA00022741"/>
    </source>
</evidence>
<feature type="domain" description="ABC transporter" evidence="4">
    <location>
        <begin position="4"/>
        <end position="220"/>
    </location>
</feature>
<proteinExistence type="inferred from homology"/>
<evidence type="ECO:0000256" key="1">
    <source>
        <dbReference type="ARBA" id="ARBA00005417"/>
    </source>
</evidence>
<dbReference type="InterPro" id="IPR003593">
    <property type="entry name" value="AAA+_ATPase"/>
</dbReference>
<dbReference type="Gene3D" id="3.40.50.300">
    <property type="entry name" value="P-loop containing nucleotide triphosphate hydrolases"/>
    <property type="match status" value="1"/>
</dbReference>
<dbReference type="GO" id="GO:0005524">
    <property type="term" value="F:ATP binding"/>
    <property type="evidence" value="ECO:0007669"/>
    <property type="project" value="UniProtKB-KW"/>
</dbReference>
<dbReference type="Proteomes" id="UP000662857">
    <property type="component" value="Chromosome"/>
</dbReference>
<dbReference type="PROSITE" id="PS00211">
    <property type="entry name" value="ABC_TRANSPORTER_1"/>
    <property type="match status" value="1"/>
</dbReference>
<protein>
    <submittedName>
        <fullName evidence="5">ATP-binding cassette domain-containing protein</fullName>
    </submittedName>
</protein>
<dbReference type="PANTHER" id="PTHR24220">
    <property type="entry name" value="IMPORT ATP-BINDING PROTEIN"/>
    <property type="match status" value="1"/>
</dbReference>
<dbReference type="AlphaFoldDB" id="A0A895YTL2"/>
<evidence type="ECO:0000256" key="3">
    <source>
        <dbReference type="ARBA" id="ARBA00022840"/>
    </source>
</evidence>
<dbReference type="KEGG" id="nhy:JQS43_19065"/>
<reference evidence="5" key="1">
    <citation type="submission" date="2021-02" db="EMBL/GenBank/DDBJ databases">
        <title>Natrosporangium hydrolyticum gen. nov., sp. nov, a haloalkaliphilic actinobacterium from a soda solonchak soil.</title>
        <authorList>
            <person name="Sorokin D.Y."/>
            <person name="Khijniak T.V."/>
            <person name="Zakharycheva A.P."/>
            <person name="Boueva O.V."/>
            <person name="Ariskina E.V."/>
            <person name="Hahnke R.L."/>
            <person name="Bunk B."/>
            <person name="Sproer C."/>
            <person name="Schumann P."/>
            <person name="Evtushenko L.I."/>
            <person name="Kublanov I.V."/>
        </authorList>
    </citation>
    <scope>NUCLEOTIDE SEQUENCE</scope>
    <source>
        <strain evidence="5">DSM 106523</strain>
    </source>
</reference>
<dbReference type="GO" id="GO:0022857">
    <property type="term" value="F:transmembrane transporter activity"/>
    <property type="evidence" value="ECO:0007669"/>
    <property type="project" value="TreeGrafter"/>
</dbReference>
<keyword evidence="3 5" id="KW-0067">ATP-binding</keyword>
<keyword evidence="6" id="KW-1185">Reference proteome</keyword>
<dbReference type="EMBL" id="CP070499">
    <property type="protein sequence ID" value="QSB17440.1"/>
    <property type="molecule type" value="Genomic_DNA"/>
</dbReference>
<dbReference type="PROSITE" id="PS50893">
    <property type="entry name" value="ABC_TRANSPORTER_2"/>
    <property type="match status" value="1"/>
</dbReference>
<organism evidence="5 6">
    <name type="scientific">Natronosporangium hydrolyticum</name>
    <dbReference type="NCBI Taxonomy" id="2811111"/>
    <lineage>
        <taxon>Bacteria</taxon>
        <taxon>Bacillati</taxon>
        <taxon>Actinomycetota</taxon>
        <taxon>Actinomycetes</taxon>
        <taxon>Micromonosporales</taxon>
        <taxon>Micromonosporaceae</taxon>
        <taxon>Natronosporangium</taxon>
    </lineage>
</organism>
<dbReference type="GO" id="GO:0005886">
    <property type="term" value="C:plasma membrane"/>
    <property type="evidence" value="ECO:0007669"/>
    <property type="project" value="TreeGrafter"/>
</dbReference>
<keyword evidence="2" id="KW-0547">Nucleotide-binding</keyword>
<sequence length="220" mass="23124">MVRLSVEELRHRYRPQSPPVLDGVSLEVTTGETVAIMGPSGSGKTTLLALLGGLLPVQEGLVAVVTNDQATRPTDYVAWVLQTVNVLADRTVADNVALGGLSAGQRYADAVETARWWLAEVGLLERGDDPVGVLSGGEIQRVVIARALASARPLVLADEPTGQLDAATTATVLSVLLDGSHGRSVVVVTHDPEVARRCDRALRLRDGVLHPESPAPPAVA</sequence>
<dbReference type="Pfam" id="PF00005">
    <property type="entry name" value="ABC_tran"/>
    <property type="match status" value="1"/>
</dbReference>
<dbReference type="SUPFAM" id="SSF52540">
    <property type="entry name" value="P-loop containing nucleoside triphosphate hydrolases"/>
    <property type="match status" value="1"/>
</dbReference>
<evidence type="ECO:0000313" key="5">
    <source>
        <dbReference type="EMBL" id="QSB17440.1"/>
    </source>
</evidence>
<accession>A0A895YTL2</accession>
<dbReference type="InterPro" id="IPR015854">
    <property type="entry name" value="ABC_transpr_LolD-like"/>
</dbReference>
<dbReference type="InterPro" id="IPR017871">
    <property type="entry name" value="ABC_transporter-like_CS"/>
</dbReference>
<dbReference type="InterPro" id="IPR003439">
    <property type="entry name" value="ABC_transporter-like_ATP-bd"/>
</dbReference>
<evidence type="ECO:0000259" key="4">
    <source>
        <dbReference type="PROSITE" id="PS50893"/>
    </source>
</evidence>
<comment type="similarity">
    <text evidence="1">Belongs to the ABC transporter superfamily.</text>
</comment>
<gene>
    <name evidence="5" type="ORF">JQS43_19065</name>
</gene>
<dbReference type="GO" id="GO:0016887">
    <property type="term" value="F:ATP hydrolysis activity"/>
    <property type="evidence" value="ECO:0007669"/>
    <property type="project" value="InterPro"/>
</dbReference>
<dbReference type="InterPro" id="IPR027417">
    <property type="entry name" value="P-loop_NTPase"/>
</dbReference>
<dbReference type="PANTHER" id="PTHR24220:SF689">
    <property type="entry name" value="LIPOPROTEIN-RELEASING SYSTEM ATP-BINDING PROTEIN LOLD"/>
    <property type="match status" value="1"/>
</dbReference>
<dbReference type="SMART" id="SM00382">
    <property type="entry name" value="AAA"/>
    <property type="match status" value="1"/>
</dbReference>
<name>A0A895YTL2_9ACTN</name>